<dbReference type="GO" id="GO:0016747">
    <property type="term" value="F:acyltransferase activity, transferring groups other than amino-acyl groups"/>
    <property type="evidence" value="ECO:0007669"/>
    <property type="project" value="InterPro"/>
</dbReference>
<gene>
    <name evidence="2" type="ORF">RJT34_14596</name>
</gene>
<dbReference type="AlphaFoldDB" id="A0AAN9JR74"/>
<dbReference type="PANTHER" id="PTHR47370:SF4">
    <property type="entry name" value="N-ACETYLTRANSFERASE HLS1-LIKE-RELATED"/>
    <property type="match status" value="1"/>
</dbReference>
<feature type="domain" description="N-acetyltransferase" evidence="1">
    <location>
        <begin position="28"/>
        <end position="232"/>
    </location>
</feature>
<evidence type="ECO:0000259" key="1">
    <source>
        <dbReference type="PROSITE" id="PS51186"/>
    </source>
</evidence>
<dbReference type="PROSITE" id="PS51186">
    <property type="entry name" value="GNAT"/>
    <property type="match status" value="1"/>
</dbReference>
<proteinExistence type="predicted"/>
<dbReference type="Pfam" id="PF00583">
    <property type="entry name" value="Acetyltransf_1"/>
    <property type="match status" value="1"/>
</dbReference>
<reference evidence="2 3" key="1">
    <citation type="submission" date="2024-01" db="EMBL/GenBank/DDBJ databases">
        <title>The genomes of 5 underutilized Papilionoideae crops provide insights into root nodulation and disease resistance.</title>
        <authorList>
            <person name="Yuan L."/>
        </authorList>
    </citation>
    <scope>NUCLEOTIDE SEQUENCE [LARGE SCALE GENOMIC DNA]</scope>
    <source>
        <strain evidence="2">LY-2023</strain>
        <tissue evidence="2">Leaf</tissue>
    </source>
</reference>
<dbReference type="InterPro" id="IPR052810">
    <property type="entry name" value="Plant_NAT"/>
</dbReference>
<dbReference type="EMBL" id="JAYKXN010000003">
    <property type="protein sequence ID" value="KAK7303683.1"/>
    <property type="molecule type" value="Genomic_DNA"/>
</dbReference>
<dbReference type="PANTHER" id="PTHR47370">
    <property type="entry name" value="ACYL-COA N-ACYLTRANSFERASES (NAT) SUPERFAMILY PROTEIN"/>
    <property type="match status" value="1"/>
</dbReference>
<dbReference type="Gene3D" id="3.40.630.30">
    <property type="match status" value="1"/>
</dbReference>
<name>A0AAN9JR74_CLITE</name>
<dbReference type="Proteomes" id="UP001359559">
    <property type="component" value="Unassembled WGS sequence"/>
</dbReference>
<dbReference type="CDD" id="cd04301">
    <property type="entry name" value="NAT_SF"/>
    <property type="match status" value="1"/>
</dbReference>
<keyword evidence="3" id="KW-1185">Reference proteome</keyword>
<protein>
    <recommendedName>
        <fullName evidence="1">N-acetyltransferase domain-containing protein</fullName>
    </recommendedName>
</protein>
<accession>A0AAN9JR74</accession>
<dbReference type="SUPFAM" id="SSF55729">
    <property type="entry name" value="Acyl-CoA N-acyltransferases (Nat)"/>
    <property type="match status" value="1"/>
</dbReference>
<evidence type="ECO:0000313" key="2">
    <source>
        <dbReference type="EMBL" id="KAK7303683.1"/>
    </source>
</evidence>
<evidence type="ECO:0000313" key="3">
    <source>
        <dbReference type="Proteomes" id="UP001359559"/>
    </source>
</evidence>
<sequence length="419" mass="47294">MISIPTASLASFSQREEMVDQYHAESKILIREFNSDVDVNMVRKLESDCEIGTKKMLSIFTNITSDPLSRIRFYPLHVMLVAELVESRELVGAVRGCIKSVGTLSGSILKMGCILGLRVSPTYRRKGVALKLVTAVEEWMLRNGAEYAFLATEKGNNASKNLFTIKCNYVNLSSLVIFAHPITSSHINHISKDIKIEKLDTDLAISLYKRISRVKDLYSLDMDAILKEKLNLGTWVSYYKEEGCWLNSLSKVNNQQFMSNEISSGSWVIFSIWNTCEAYNYKLQVRNAQSLINYFLATLDLERIFPCLGMSVNGSNICRPFGFLFLYGIHGEGENIGNLMESIWRFASRVGKGMKDCRMVVTELGFGDPLATHVPQTTSMSCIEDLWYTKRLSSVGDDENDKPVMKGEMGNVFVDPRDF</sequence>
<comment type="caution">
    <text evidence="2">The sequence shown here is derived from an EMBL/GenBank/DDBJ whole genome shotgun (WGS) entry which is preliminary data.</text>
</comment>
<organism evidence="2 3">
    <name type="scientific">Clitoria ternatea</name>
    <name type="common">Butterfly pea</name>
    <dbReference type="NCBI Taxonomy" id="43366"/>
    <lineage>
        <taxon>Eukaryota</taxon>
        <taxon>Viridiplantae</taxon>
        <taxon>Streptophyta</taxon>
        <taxon>Embryophyta</taxon>
        <taxon>Tracheophyta</taxon>
        <taxon>Spermatophyta</taxon>
        <taxon>Magnoliopsida</taxon>
        <taxon>eudicotyledons</taxon>
        <taxon>Gunneridae</taxon>
        <taxon>Pentapetalae</taxon>
        <taxon>rosids</taxon>
        <taxon>fabids</taxon>
        <taxon>Fabales</taxon>
        <taxon>Fabaceae</taxon>
        <taxon>Papilionoideae</taxon>
        <taxon>50 kb inversion clade</taxon>
        <taxon>NPAAA clade</taxon>
        <taxon>indigoferoid/millettioid clade</taxon>
        <taxon>Phaseoleae</taxon>
        <taxon>Clitoria</taxon>
    </lineage>
</organism>
<dbReference type="InterPro" id="IPR000182">
    <property type="entry name" value="GNAT_dom"/>
</dbReference>
<dbReference type="InterPro" id="IPR016181">
    <property type="entry name" value="Acyl_CoA_acyltransferase"/>
</dbReference>